<keyword evidence="2" id="KW-1185">Reference proteome</keyword>
<dbReference type="EMBL" id="CP017146">
    <property type="protein sequence ID" value="QHO70683.1"/>
    <property type="molecule type" value="Genomic_DNA"/>
</dbReference>
<evidence type="ECO:0000313" key="1">
    <source>
        <dbReference type="EMBL" id="QHO70683.1"/>
    </source>
</evidence>
<reference evidence="1 2" key="1">
    <citation type="submission" date="2016-09" db="EMBL/GenBank/DDBJ databases">
        <title>Complete genome sequence of microbes from the polar regions.</title>
        <authorList>
            <person name="Liao L."/>
            <person name="Chen B."/>
        </authorList>
    </citation>
    <scope>NUCLEOTIDE SEQUENCE [LARGE SCALE GENOMIC DNA]</scope>
    <source>
        <strain evidence="1 2">ZS314</strain>
    </source>
</reference>
<protein>
    <submittedName>
        <fullName evidence="1">Uncharacterized protein</fullName>
    </submittedName>
</protein>
<proteinExistence type="predicted"/>
<organism evidence="1 2">
    <name type="scientific">Marisediminicola antarctica</name>
    <dbReference type="NCBI Taxonomy" id="674079"/>
    <lineage>
        <taxon>Bacteria</taxon>
        <taxon>Bacillati</taxon>
        <taxon>Actinomycetota</taxon>
        <taxon>Actinomycetes</taxon>
        <taxon>Micrococcales</taxon>
        <taxon>Microbacteriaceae</taxon>
        <taxon>Marisediminicola</taxon>
    </lineage>
</organism>
<dbReference type="KEGG" id="mant:BHD05_14545"/>
<evidence type="ECO:0000313" key="2">
    <source>
        <dbReference type="Proteomes" id="UP000464507"/>
    </source>
</evidence>
<sequence length="135" mass="14146">MLVAEPCALFSASDLETIFGTEVRAGRNGISRIDDVAIEADSRHCRWSADALDASLQIAYASDFDSGEFGCLAPADPRAVEVDLGTRAWWSELTMEGATLGRLRVCTAGSLVDVTIVGDADAGGQGAAAASCQYR</sequence>
<dbReference type="Proteomes" id="UP000464507">
    <property type="component" value="Chromosome"/>
</dbReference>
<dbReference type="AlphaFoldDB" id="A0A7L5AJA5"/>
<name>A0A7L5AJA5_9MICO</name>
<accession>A0A7L5AJA5</accession>
<gene>
    <name evidence="1" type="ORF">BHD05_14545</name>
</gene>